<dbReference type="EMBL" id="JYIW01000020">
    <property type="protein sequence ID" value="KJL30312.1"/>
    <property type="molecule type" value="Genomic_DNA"/>
</dbReference>
<comment type="caution">
    <text evidence="1">The sequence shown here is derived from an EMBL/GenBank/DDBJ whole genome shotgun (WGS) entry which is preliminary data.</text>
</comment>
<dbReference type="Proteomes" id="UP000033640">
    <property type="component" value="Unassembled WGS sequence"/>
</dbReference>
<gene>
    <name evidence="1" type="ORF">RS83_01062</name>
</gene>
<evidence type="ECO:0000313" key="2">
    <source>
        <dbReference type="Proteomes" id="UP000033640"/>
    </source>
</evidence>
<dbReference type="AlphaFoldDB" id="A0A0F0LAT5"/>
<reference evidence="1 2" key="1">
    <citation type="submission" date="2015-02" db="EMBL/GenBank/DDBJ databases">
        <title>Draft genome sequences of ten Microbacterium spp. with emphasis on heavy metal contaminated environments.</title>
        <authorList>
            <person name="Corretto E."/>
        </authorList>
    </citation>
    <scope>NUCLEOTIDE SEQUENCE [LARGE SCALE GENOMIC DNA]</scope>
    <source>
        <strain evidence="1 2">BEL4b</strain>
    </source>
</reference>
<protein>
    <recommendedName>
        <fullName evidence="3">SseB protein N-terminal domain-containing protein</fullName>
    </recommendedName>
</protein>
<name>A0A0F0LAT5_9MICO</name>
<evidence type="ECO:0000313" key="1">
    <source>
        <dbReference type="EMBL" id="KJL30312.1"/>
    </source>
</evidence>
<dbReference type="PATRIC" id="fig|82380.11.peg.1094"/>
<evidence type="ECO:0008006" key="3">
    <source>
        <dbReference type="Google" id="ProtNLM"/>
    </source>
</evidence>
<proteinExistence type="predicted"/>
<accession>A0A0F0LAT5</accession>
<sequence>MGLFRRRSPESSAAPVASLAPFSELIASDGGDGLQFSLLDRATGAMSPLPPIEVLLRSTEDLDAIIATLRLAGQTAADLPIIEQVAPGVATTLVLDEGDRFSTLTESALARMRLTPPLARSGAWARLRQACSGLRIDGSDGRYRLTFPANPDMAASFALVTDTWLNKDALRGTPVMAVGNRTALHVCGSADEEGISALRDIAEASYRQSVSAPAEHGQPITPRLLTTVGGALVDFDSV</sequence>
<organism evidence="1 2">
    <name type="scientific">Microbacterium oxydans</name>
    <dbReference type="NCBI Taxonomy" id="82380"/>
    <lineage>
        <taxon>Bacteria</taxon>
        <taxon>Bacillati</taxon>
        <taxon>Actinomycetota</taxon>
        <taxon>Actinomycetes</taxon>
        <taxon>Micrococcales</taxon>
        <taxon>Microbacteriaceae</taxon>
        <taxon>Microbacterium</taxon>
    </lineage>
</organism>